<evidence type="ECO:0000256" key="5">
    <source>
        <dbReference type="ARBA" id="ARBA00022697"/>
    </source>
</evidence>
<gene>
    <name evidence="14" type="ORF">METZ01_LOCUS244916</name>
</gene>
<dbReference type="GO" id="GO:0051287">
    <property type="term" value="F:NAD binding"/>
    <property type="evidence" value="ECO:0007669"/>
    <property type="project" value="InterPro"/>
</dbReference>
<dbReference type="GO" id="GO:0004073">
    <property type="term" value="F:aspartate-semialdehyde dehydrogenase activity"/>
    <property type="evidence" value="ECO:0007669"/>
    <property type="project" value="UniProtKB-EC"/>
</dbReference>
<dbReference type="Gene3D" id="3.30.360.10">
    <property type="entry name" value="Dihydrodipicolinate Reductase, domain 2"/>
    <property type="match status" value="1"/>
</dbReference>
<comment type="similarity">
    <text evidence="1">Belongs to the aspartate-semialdehyde dehydrogenase family.</text>
</comment>
<dbReference type="GO" id="GO:0009089">
    <property type="term" value="P:lysine biosynthetic process via diaminopimelate"/>
    <property type="evidence" value="ECO:0007669"/>
    <property type="project" value="InterPro"/>
</dbReference>
<evidence type="ECO:0000256" key="6">
    <source>
        <dbReference type="ARBA" id="ARBA00022857"/>
    </source>
</evidence>
<evidence type="ECO:0000256" key="2">
    <source>
        <dbReference type="ARBA" id="ARBA00011738"/>
    </source>
</evidence>
<keyword evidence="12" id="KW-0812">Transmembrane</keyword>
<dbReference type="GO" id="GO:0019877">
    <property type="term" value="P:diaminopimelate biosynthetic process"/>
    <property type="evidence" value="ECO:0007669"/>
    <property type="project" value="UniProtKB-KW"/>
</dbReference>
<keyword evidence="12" id="KW-1133">Transmembrane helix</keyword>
<keyword evidence="7" id="KW-0220">Diaminopimelate biosynthesis</keyword>
<reference evidence="14" key="1">
    <citation type="submission" date="2018-05" db="EMBL/GenBank/DDBJ databases">
        <authorList>
            <person name="Lanie J.A."/>
            <person name="Ng W.-L."/>
            <person name="Kazmierczak K.M."/>
            <person name="Andrzejewski T.M."/>
            <person name="Davidsen T.M."/>
            <person name="Wayne K.J."/>
            <person name="Tettelin H."/>
            <person name="Glass J.I."/>
            <person name="Rusch D."/>
            <person name="Podicherti R."/>
            <person name="Tsui H.-C.T."/>
            <person name="Winkler M.E."/>
        </authorList>
    </citation>
    <scope>NUCLEOTIDE SEQUENCE</scope>
</reference>
<dbReference type="CDD" id="cd02316">
    <property type="entry name" value="VcASADH2_like_N"/>
    <property type="match status" value="1"/>
</dbReference>
<dbReference type="PANTHER" id="PTHR46278:SF2">
    <property type="entry name" value="ASPARTATE-SEMIALDEHYDE DEHYDROGENASE"/>
    <property type="match status" value="1"/>
</dbReference>
<organism evidence="14">
    <name type="scientific">marine metagenome</name>
    <dbReference type="NCBI Taxonomy" id="408172"/>
    <lineage>
        <taxon>unclassified sequences</taxon>
        <taxon>metagenomes</taxon>
        <taxon>ecological metagenomes</taxon>
    </lineage>
</organism>
<dbReference type="GO" id="GO:0009086">
    <property type="term" value="P:methionine biosynthetic process"/>
    <property type="evidence" value="ECO:0007669"/>
    <property type="project" value="UniProtKB-KW"/>
</dbReference>
<dbReference type="SUPFAM" id="SSF55347">
    <property type="entry name" value="Glyceraldehyde-3-phosphate dehydrogenase-like, C-terminal domain"/>
    <property type="match status" value="1"/>
</dbReference>
<dbReference type="PANTHER" id="PTHR46278">
    <property type="entry name" value="DEHYDROGENASE, PUTATIVE-RELATED"/>
    <property type="match status" value="1"/>
</dbReference>
<evidence type="ECO:0000256" key="11">
    <source>
        <dbReference type="ARBA" id="ARBA00047891"/>
    </source>
</evidence>
<evidence type="ECO:0000256" key="3">
    <source>
        <dbReference type="ARBA" id="ARBA00013120"/>
    </source>
</evidence>
<keyword evidence="5" id="KW-0791">Threonine biosynthesis</keyword>
<comment type="subunit">
    <text evidence="2">Homodimer.</text>
</comment>
<accession>A0A382HYA0</accession>
<dbReference type="GO" id="GO:0046983">
    <property type="term" value="F:protein dimerization activity"/>
    <property type="evidence" value="ECO:0007669"/>
    <property type="project" value="InterPro"/>
</dbReference>
<keyword evidence="10" id="KW-0486">Methionine biosynthesis</keyword>
<evidence type="ECO:0000256" key="9">
    <source>
        <dbReference type="ARBA" id="ARBA00023154"/>
    </source>
</evidence>
<dbReference type="Pfam" id="PF02774">
    <property type="entry name" value="Semialdhyde_dhC"/>
    <property type="match status" value="1"/>
</dbReference>
<keyword evidence="4" id="KW-0028">Amino-acid biosynthesis</keyword>
<name>A0A382HYA0_9ZZZZ</name>
<dbReference type="PIRSF" id="PIRSF000148">
    <property type="entry name" value="ASA_dh"/>
    <property type="match status" value="1"/>
</dbReference>
<keyword evidence="9" id="KW-0457">Lysine biosynthesis</keyword>
<sequence length="274" mass="29816">MNREYRVAIMGATGAVGATMMLLLQERNFPIASLKLLSSHRSAGNILEFGEEPIVVEELTHQSFEDIDLVLASAGGSVSKEFLPTAVEKGCLVIDNTSAFRMDPGVPLVIPEVNMQAALRHKGLIANPNCSTIQMLVALKPIYDKVGLKRIVVSTYQSVSGKGGSAVDELIDQTISALEGHEIKLDQFPHQMAFNVAFDWPFLDSGDSEEEIKMINETHKILENDSIGVSATTVRVPVLYAHSESINIETEDKITVDQARQVLSEAPGVVLNDD</sequence>
<evidence type="ECO:0000256" key="8">
    <source>
        <dbReference type="ARBA" id="ARBA00023002"/>
    </source>
</evidence>
<evidence type="ECO:0000256" key="12">
    <source>
        <dbReference type="SAM" id="Phobius"/>
    </source>
</evidence>
<dbReference type="EMBL" id="UINC01063923">
    <property type="protein sequence ID" value="SVB92062.1"/>
    <property type="molecule type" value="Genomic_DNA"/>
</dbReference>
<dbReference type="CDD" id="cd18131">
    <property type="entry name" value="ASADH_C_bac_euk_like"/>
    <property type="match status" value="1"/>
</dbReference>
<comment type="catalytic activity">
    <reaction evidence="11">
        <text>L-aspartate 4-semialdehyde + phosphate + NADP(+) = 4-phospho-L-aspartate + NADPH + H(+)</text>
        <dbReference type="Rhea" id="RHEA:24284"/>
        <dbReference type="ChEBI" id="CHEBI:15378"/>
        <dbReference type="ChEBI" id="CHEBI:43474"/>
        <dbReference type="ChEBI" id="CHEBI:57535"/>
        <dbReference type="ChEBI" id="CHEBI:57783"/>
        <dbReference type="ChEBI" id="CHEBI:58349"/>
        <dbReference type="ChEBI" id="CHEBI:537519"/>
        <dbReference type="EC" id="1.2.1.11"/>
    </reaction>
</comment>
<dbReference type="InterPro" id="IPR000534">
    <property type="entry name" value="Semialdehyde_DH_NAD-bd"/>
</dbReference>
<evidence type="ECO:0000256" key="7">
    <source>
        <dbReference type="ARBA" id="ARBA00022915"/>
    </source>
</evidence>
<keyword evidence="8" id="KW-0560">Oxidoreductase</keyword>
<feature type="non-terminal residue" evidence="14">
    <location>
        <position position="274"/>
    </location>
</feature>
<dbReference type="GO" id="GO:0009097">
    <property type="term" value="P:isoleucine biosynthetic process"/>
    <property type="evidence" value="ECO:0007669"/>
    <property type="project" value="InterPro"/>
</dbReference>
<evidence type="ECO:0000259" key="13">
    <source>
        <dbReference type="SMART" id="SM00859"/>
    </source>
</evidence>
<feature type="transmembrane region" description="Helical" evidence="12">
    <location>
        <begin position="7"/>
        <end position="24"/>
    </location>
</feature>
<dbReference type="GO" id="GO:0009088">
    <property type="term" value="P:threonine biosynthetic process"/>
    <property type="evidence" value="ECO:0007669"/>
    <property type="project" value="UniProtKB-KW"/>
</dbReference>
<feature type="domain" description="Semialdehyde dehydrogenase NAD-binding" evidence="13">
    <location>
        <begin position="6"/>
        <end position="121"/>
    </location>
</feature>
<protein>
    <recommendedName>
        <fullName evidence="3">aspartate-semialdehyde dehydrogenase</fullName>
        <ecNumber evidence="3">1.2.1.11</ecNumber>
    </recommendedName>
</protein>
<dbReference type="AlphaFoldDB" id="A0A382HYA0"/>
<keyword evidence="12" id="KW-0472">Membrane</keyword>
<dbReference type="NCBIfam" id="TIGR01296">
    <property type="entry name" value="asd_B"/>
    <property type="match status" value="1"/>
</dbReference>
<evidence type="ECO:0000256" key="1">
    <source>
        <dbReference type="ARBA" id="ARBA00010584"/>
    </source>
</evidence>
<evidence type="ECO:0000256" key="10">
    <source>
        <dbReference type="ARBA" id="ARBA00023167"/>
    </source>
</evidence>
<keyword evidence="6" id="KW-0521">NADP</keyword>
<dbReference type="NCBIfam" id="NF011456">
    <property type="entry name" value="PRK14874.1"/>
    <property type="match status" value="1"/>
</dbReference>
<dbReference type="Pfam" id="PF01118">
    <property type="entry name" value="Semialdhyde_dh"/>
    <property type="match status" value="1"/>
</dbReference>
<proteinExistence type="inferred from homology"/>
<dbReference type="InterPro" id="IPR036291">
    <property type="entry name" value="NAD(P)-bd_dom_sf"/>
</dbReference>
<evidence type="ECO:0000256" key="4">
    <source>
        <dbReference type="ARBA" id="ARBA00022605"/>
    </source>
</evidence>
<dbReference type="GO" id="GO:0050661">
    <property type="term" value="F:NADP binding"/>
    <property type="evidence" value="ECO:0007669"/>
    <property type="project" value="InterPro"/>
</dbReference>
<dbReference type="Gene3D" id="3.40.50.720">
    <property type="entry name" value="NAD(P)-binding Rossmann-like Domain"/>
    <property type="match status" value="1"/>
</dbReference>
<evidence type="ECO:0000313" key="14">
    <source>
        <dbReference type="EMBL" id="SVB92062.1"/>
    </source>
</evidence>
<dbReference type="SUPFAM" id="SSF51735">
    <property type="entry name" value="NAD(P)-binding Rossmann-fold domains"/>
    <property type="match status" value="1"/>
</dbReference>
<dbReference type="SMART" id="SM00859">
    <property type="entry name" value="Semialdhyde_dh"/>
    <property type="match status" value="1"/>
</dbReference>
<dbReference type="InterPro" id="IPR012280">
    <property type="entry name" value="Semialdhyde_DH_dimer_dom"/>
</dbReference>
<dbReference type="InterPro" id="IPR005986">
    <property type="entry name" value="Asp_semialdehyde_DH_beta"/>
</dbReference>
<dbReference type="EC" id="1.2.1.11" evidence="3"/>